<evidence type="ECO:0000259" key="9">
    <source>
        <dbReference type="Pfam" id="PF00117"/>
    </source>
</evidence>
<feature type="active site" evidence="8">
    <location>
        <position position="164"/>
    </location>
</feature>
<comment type="pathway">
    <text evidence="8">Purine metabolism; GMP biosynthesis; GMP from XMP (L-Gln route): step 1/1.</text>
</comment>
<dbReference type="PANTHER" id="PTHR11922">
    <property type="entry name" value="GMP SYNTHASE-RELATED"/>
    <property type="match status" value="1"/>
</dbReference>
<dbReference type="AlphaFoldDB" id="A0A9E7UFS3"/>
<keyword evidence="6 8" id="KW-0067">ATP-binding</keyword>
<dbReference type="SUPFAM" id="SSF52317">
    <property type="entry name" value="Class I glutamine amidotransferase-like"/>
    <property type="match status" value="1"/>
</dbReference>
<dbReference type="NCBIfam" id="TIGR00888">
    <property type="entry name" value="guaA_Nterm"/>
    <property type="match status" value="1"/>
</dbReference>
<feature type="active site" evidence="8">
    <location>
        <position position="162"/>
    </location>
</feature>
<evidence type="ECO:0000256" key="5">
    <source>
        <dbReference type="ARBA" id="ARBA00022755"/>
    </source>
</evidence>
<organism evidence="10">
    <name type="scientific">Methanothermobacter wolfeii</name>
    <name type="common">Methanobacterium wolfei</name>
    <dbReference type="NCBI Taxonomy" id="145261"/>
    <lineage>
        <taxon>Archaea</taxon>
        <taxon>Methanobacteriati</taxon>
        <taxon>Methanobacteriota</taxon>
        <taxon>Methanomada group</taxon>
        <taxon>Methanobacteria</taxon>
        <taxon>Methanobacteriales</taxon>
        <taxon>Methanobacteriaceae</taxon>
        <taxon>Methanothermobacter</taxon>
    </lineage>
</organism>
<reference evidence="10" key="1">
    <citation type="submission" date="2022-09" db="EMBL/GenBank/DDBJ databases">
        <title>Characterization of three MwoI isoschizomers from sequenced genome and metagenomes.</title>
        <authorList>
            <person name="Fomenkov A."/>
            <person name="Xu S.Y."/>
            <person name="Roberts R.J."/>
        </authorList>
    </citation>
    <scope>NUCLEOTIDE SEQUENCE</scope>
    <source>
        <strain evidence="10">DSM 2970</strain>
    </source>
</reference>
<evidence type="ECO:0000256" key="7">
    <source>
        <dbReference type="ARBA" id="ARBA00022962"/>
    </source>
</evidence>
<dbReference type="NCBIfam" id="NF001975">
    <property type="entry name" value="PRK00758.1"/>
    <property type="match status" value="1"/>
</dbReference>
<dbReference type="InterPro" id="IPR017926">
    <property type="entry name" value="GATASE"/>
</dbReference>
<dbReference type="GO" id="GO:0005524">
    <property type="term" value="F:ATP binding"/>
    <property type="evidence" value="ECO:0007669"/>
    <property type="project" value="UniProtKB-KW"/>
</dbReference>
<protein>
    <recommendedName>
        <fullName evidence="8">GMP synthase [glutamine-hydrolyzing] subunit A</fullName>
        <ecNumber evidence="8">6.3.5.2</ecNumber>
    </recommendedName>
    <alternativeName>
        <fullName evidence="8">Glutamine amidotransferase</fullName>
    </alternativeName>
</protein>
<feature type="active site" description="Nucleophile" evidence="8">
    <location>
        <position position="75"/>
    </location>
</feature>
<dbReference type="PRINTS" id="PR00097">
    <property type="entry name" value="ANTSNTHASEII"/>
</dbReference>
<dbReference type="InterPro" id="IPR023686">
    <property type="entry name" value="GMP_synthase_A"/>
</dbReference>
<dbReference type="EMBL" id="CP104550">
    <property type="protein sequence ID" value="UXH31009.1"/>
    <property type="molecule type" value="Genomic_DNA"/>
</dbReference>
<sequence length="188" mass="21222">MILIINNHGQYNHRIHRTLRYLGIPSELVPNTTPLDEIISRDPVGLILGGGPSLERSGNCVEYIQELEIPILGICLGHQLIAKAYGGEVATAEAESYARIEIEILDEDDIFRGLGPRMNVWASHRDEVRRLPLEFDVLARSSICNVEAMKHHEKPVYGIQFHPEVHHTENGHMVFENFHEVCSSLKGE</sequence>
<evidence type="ECO:0000256" key="3">
    <source>
        <dbReference type="ARBA" id="ARBA00022741"/>
    </source>
</evidence>
<dbReference type="Proteomes" id="UP001065373">
    <property type="component" value="Chromosome"/>
</dbReference>
<gene>
    <name evidence="8" type="primary">guaAA</name>
    <name evidence="10" type="ORF">N5910_05530</name>
</gene>
<dbReference type="GeneID" id="75106692"/>
<keyword evidence="4 8" id="KW-0332">GMP biosynthesis</keyword>
<evidence type="ECO:0000256" key="1">
    <source>
        <dbReference type="ARBA" id="ARBA00002332"/>
    </source>
</evidence>
<keyword evidence="3 8" id="KW-0547">Nucleotide-binding</keyword>
<dbReference type="GO" id="GO:0005829">
    <property type="term" value="C:cytosol"/>
    <property type="evidence" value="ECO:0007669"/>
    <property type="project" value="TreeGrafter"/>
</dbReference>
<proteinExistence type="inferred from homology"/>
<evidence type="ECO:0000256" key="4">
    <source>
        <dbReference type="ARBA" id="ARBA00022749"/>
    </source>
</evidence>
<dbReference type="HAMAP" id="MF_01510">
    <property type="entry name" value="GMP_synthase_A"/>
    <property type="match status" value="1"/>
</dbReference>
<dbReference type="PRINTS" id="PR00096">
    <property type="entry name" value="GATASE"/>
</dbReference>
<dbReference type="KEGG" id="mwo:MWSIV6_1086"/>
<dbReference type="RefSeq" id="WP_074359071.1">
    <property type="nucleotide sequence ID" value="NZ_CP104550.1"/>
</dbReference>
<evidence type="ECO:0000256" key="2">
    <source>
        <dbReference type="ARBA" id="ARBA00022598"/>
    </source>
</evidence>
<dbReference type="PANTHER" id="PTHR11922:SF2">
    <property type="entry name" value="GMP SYNTHASE [GLUTAMINE-HYDROLYZING]"/>
    <property type="match status" value="1"/>
</dbReference>
<comment type="subunit">
    <text evidence="8">Heterodimer composed of a glutamine amidotransferase subunit (A) and a GMP-binding subunit (B).</text>
</comment>
<feature type="domain" description="Glutamine amidotransferase" evidence="9">
    <location>
        <begin position="3"/>
        <end position="178"/>
    </location>
</feature>
<dbReference type="Pfam" id="PF00117">
    <property type="entry name" value="GATase"/>
    <property type="match status" value="1"/>
</dbReference>
<dbReference type="Gene3D" id="3.40.50.880">
    <property type="match status" value="1"/>
</dbReference>
<comment type="catalytic activity">
    <reaction evidence="8">
        <text>XMP + L-glutamine + ATP + H2O = GMP + L-glutamate + AMP + diphosphate + 2 H(+)</text>
        <dbReference type="Rhea" id="RHEA:11680"/>
        <dbReference type="ChEBI" id="CHEBI:15377"/>
        <dbReference type="ChEBI" id="CHEBI:15378"/>
        <dbReference type="ChEBI" id="CHEBI:29985"/>
        <dbReference type="ChEBI" id="CHEBI:30616"/>
        <dbReference type="ChEBI" id="CHEBI:33019"/>
        <dbReference type="ChEBI" id="CHEBI:57464"/>
        <dbReference type="ChEBI" id="CHEBI:58115"/>
        <dbReference type="ChEBI" id="CHEBI:58359"/>
        <dbReference type="ChEBI" id="CHEBI:456215"/>
        <dbReference type="EC" id="6.3.5.2"/>
    </reaction>
</comment>
<evidence type="ECO:0000256" key="8">
    <source>
        <dbReference type="HAMAP-Rule" id="MF_01510"/>
    </source>
</evidence>
<keyword evidence="2 8" id="KW-0436">Ligase</keyword>
<dbReference type="InterPro" id="IPR029062">
    <property type="entry name" value="Class_I_gatase-like"/>
</dbReference>
<dbReference type="EC" id="6.3.5.2" evidence="8"/>
<evidence type="ECO:0000313" key="10">
    <source>
        <dbReference type="EMBL" id="UXH31009.1"/>
    </source>
</evidence>
<keyword evidence="7 8" id="KW-0315">Glutamine amidotransferase</keyword>
<accession>A0A9E7UFS3</accession>
<dbReference type="FunFam" id="3.40.50.880:FF:000047">
    <property type="entry name" value="GMP synthase [glutamine-hydrolyzing] subunit A"/>
    <property type="match status" value="1"/>
</dbReference>
<dbReference type="GO" id="GO:0003921">
    <property type="term" value="F:GMP synthase activity"/>
    <property type="evidence" value="ECO:0007669"/>
    <property type="project" value="TreeGrafter"/>
</dbReference>
<dbReference type="InterPro" id="IPR004739">
    <property type="entry name" value="GMP_synth_GATase"/>
</dbReference>
<dbReference type="CDD" id="cd01742">
    <property type="entry name" value="GATase1_GMP_Synthase"/>
    <property type="match status" value="1"/>
</dbReference>
<keyword evidence="5 8" id="KW-0658">Purine biosynthesis</keyword>
<name>A0A9E7UFS3_METWO</name>
<comment type="function">
    <text evidence="1 8">Catalyzes the synthesis of GMP from XMP.</text>
</comment>
<dbReference type="PROSITE" id="PS51273">
    <property type="entry name" value="GATASE_TYPE_1"/>
    <property type="match status" value="1"/>
</dbReference>
<evidence type="ECO:0000256" key="6">
    <source>
        <dbReference type="ARBA" id="ARBA00022840"/>
    </source>
</evidence>